<evidence type="ECO:0000313" key="2">
    <source>
        <dbReference type="Proteomes" id="UP000023152"/>
    </source>
</evidence>
<name>X6NIJ1_RETFI</name>
<evidence type="ECO:0000313" key="1">
    <source>
        <dbReference type="EMBL" id="ETO26145.1"/>
    </source>
</evidence>
<gene>
    <name evidence="1" type="ORF">RFI_10990</name>
</gene>
<accession>X6NIJ1</accession>
<comment type="caution">
    <text evidence="1">The sequence shown here is derived from an EMBL/GenBank/DDBJ whole genome shotgun (WGS) entry which is preliminary data.</text>
</comment>
<dbReference type="Proteomes" id="UP000023152">
    <property type="component" value="Unassembled WGS sequence"/>
</dbReference>
<reference evidence="1 2" key="1">
    <citation type="journal article" date="2013" name="Curr. Biol.">
        <title>The Genome of the Foraminiferan Reticulomyxa filosa.</title>
        <authorList>
            <person name="Glockner G."/>
            <person name="Hulsmann N."/>
            <person name="Schleicher M."/>
            <person name="Noegel A.A."/>
            <person name="Eichinger L."/>
            <person name="Gallinger C."/>
            <person name="Pawlowski J."/>
            <person name="Sierra R."/>
            <person name="Euteneuer U."/>
            <person name="Pillet L."/>
            <person name="Moustafa A."/>
            <person name="Platzer M."/>
            <person name="Groth M."/>
            <person name="Szafranski K."/>
            <person name="Schliwa M."/>
        </authorList>
    </citation>
    <scope>NUCLEOTIDE SEQUENCE [LARGE SCALE GENOMIC DNA]</scope>
</reference>
<keyword evidence="2" id="KW-1185">Reference proteome</keyword>
<dbReference type="AlphaFoldDB" id="X6NIJ1"/>
<protein>
    <submittedName>
        <fullName evidence="1">Uncharacterized protein</fullName>
    </submittedName>
</protein>
<organism evidence="1 2">
    <name type="scientific">Reticulomyxa filosa</name>
    <dbReference type="NCBI Taxonomy" id="46433"/>
    <lineage>
        <taxon>Eukaryota</taxon>
        <taxon>Sar</taxon>
        <taxon>Rhizaria</taxon>
        <taxon>Retaria</taxon>
        <taxon>Foraminifera</taxon>
        <taxon>Monothalamids</taxon>
        <taxon>Reticulomyxidae</taxon>
        <taxon>Reticulomyxa</taxon>
    </lineage>
</organism>
<proteinExistence type="predicted"/>
<dbReference type="EMBL" id="ASPP01008053">
    <property type="protein sequence ID" value="ETO26145.1"/>
    <property type="molecule type" value="Genomic_DNA"/>
</dbReference>
<sequence>MLISFYLTCDSTKKYLTVFFSIKIQFLFKVALSNTTILQTPYFRESSRHTKRVTVAIAIHITKENKVHIDSIFQNFELKILVTKKLISIFLKNCSQRKKLKTKSKFNRSKVKRFDEFIEDILSIYQESQLDYAISKKVICSKIGCKVNRKTNDHIAIKPVKSKKLGVNQVIEDKKPLKNQKTRKERSGLCYECNCIIETLAVKVYELDRRIFEIKKNVNKKSLPKQFVINERKNKFASFKRICIALQAWPLYDVDKNVILYFFNTKYKKSQTKELYHKNMFFTDKKDKIDLRRAKLVGNKNK</sequence>